<dbReference type="OrthoDB" id="6387628at2"/>
<reference evidence="1 2" key="1">
    <citation type="journal article" date="2019" name="J. Ind. Microbiol. Biotechnol.">
        <title>Paenibacillus amylolyticus 27C64 has a diverse set of carbohydrate-active enzymes and complete pectin deconstruction system.</title>
        <authorList>
            <person name="Keggi C."/>
            <person name="Doran-Peterson J."/>
        </authorList>
    </citation>
    <scope>NUCLEOTIDE SEQUENCE [LARGE SCALE GENOMIC DNA]</scope>
    <source>
        <strain evidence="1 2">27C64</strain>
    </source>
</reference>
<gene>
    <name evidence="1" type="ORF">EC604_27325</name>
</gene>
<dbReference type="EMBL" id="RIAS01000025">
    <property type="protein sequence ID" value="KAA8787549.1"/>
    <property type="molecule type" value="Genomic_DNA"/>
</dbReference>
<dbReference type="RefSeq" id="WP_123067183.1">
    <property type="nucleotide sequence ID" value="NZ_RIAS01000025.1"/>
</dbReference>
<sequence>MQEDKHSNSLQNYKDFIDGLVEIRPGVLSRWVLTTGWPKTEENIKVNEFIGSLSEEQKQLLAQIIQQSRDSGIHDVLVYLNDEINLNGMKLIKNDIEIAKEPFDSEMYFDWVCRREGDPWPDSEK</sequence>
<comment type="caution">
    <text evidence="1">The sequence shown here is derived from an EMBL/GenBank/DDBJ whole genome shotgun (WGS) entry which is preliminary data.</text>
</comment>
<evidence type="ECO:0000313" key="1">
    <source>
        <dbReference type="EMBL" id="KAA8787549.1"/>
    </source>
</evidence>
<accession>A0A5M9X180</accession>
<proteinExistence type="predicted"/>
<evidence type="ECO:0000313" key="2">
    <source>
        <dbReference type="Proteomes" id="UP000323664"/>
    </source>
</evidence>
<protein>
    <submittedName>
        <fullName evidence="1">Uncharacterized protein</fullName>
    </submittedName>
</protein>
<dbReference type="Proteomes" id="UP000323664">
    <property type="component" value="Unassembled WGS sequence"/>
</dbReference>
<dbReference type="InterPro" id="IPR046677">
    <property type="entry name" value="DUF6547"/>
</dbReference>
<dbReference type="Pfam" id="PF20184">
    <property type="entry name" value="DUF6547"/>
    <property type="match status" value="1"/>
</dbReference>
<name>A0A5M9X180_PAEAM</name>
<organism evidence="1 2">
    <name type="scientific">Paenibacillus amylolyticus</name>
    <dbReference type="NCBI Taxonomy" id="1451"/>
    <lineage>
        <taxon>Bacteria</taxon>
        <taxon>Bacillati</taxon>
        <taxon>Bacillota</taxon>
        <taxon>Bacilli</taxon>
        <taxon>Bacillales</taxon>
        <taxon>Paenibacillaceae</taxon>
        <taxon>Paenibacillus</taxon>
    </lineage>
</organism>
<dbReference type="AlphaFoldDB" id="A0A5M9X180"/>